<name>E4XU14_OIKDI</name>
<evidence type="ECO:0000313" key="2">
    <source>
        <dbReference type="EMBL" id="CBY19967.1"/>
    </source>
</evidence>
<feature type="compositionally biased region" description="Polar residues" evidence="1">
    <location>
        <begin position="36"/>
        <end position="54"/>
    </location>
</feature>
<feature type="compositionally biased region" description="Basic and acidic residues" evidence="1">
    <location>
        <begin position="133"/>
        <end position="156"/>
    </location>
</feature>
<feature type="region of interest" description="Disordered" evidence="1">
    <location>
        <begin position="1"/>
        <end position="156"/>
    </location>
</feature>
<gene>
    <name evidence="2" type="ORF">GSOID_T00003988001</name>
</gene>
<proteinExistence type="predicted"/>
<sequence length="435" mass="49479">MKIQADKEEEKKKELEMEQEAYKRRVRERKERFDSGMSSRASSLVEINNVTTGVNEERRYQQYARPGDRDYNMEQLQLQAEISTDSESEEEGNSSSSDEPRLEGDSETSEGENPGVSARSKPKRRKLAALKSIPEKINERDTDSEEMDAKEKTLEKDLTSATDLVTKLLEEIDISQPGLEEETKSTTEDDDIMDLEDWCTPEGSTTTSAVERNEVPDNNNMGNKNEERFPSPAMTESGDLSEALLASRNVSQDTIVGINNDLENEDNMEERDQEAGQIDTRSEATQEYGDQVPQRAPVFQILSFKKPGEEKDESGEFKNKVKRTKREWDNLKKIGIKDKTLLLRKEEIARVWPKEIAEEIKQGMRAICQGEKSDMTDSELNKAKANLVLRLLERPAECTQIMAEECAADNNMDGFEIRLVIFIMLKNLGKLVKIS</sequence>
<evidence type="ECO:0000256" key="1">
    <source>
        <dbReference type="SAM" id="MobiDB-lite"/>
    </source>
</evidence>
<feature type="region of interest" description="Disordered" evidence="1">
    <location>
        <begin position="263"/>
        <end position="293"/>
    </location>
</feature>
<feature type="compositionally biased region" description="Basic and acidic residues" evidence="1">
    <location>
        <begin position="55"/>
        <end position="72"/>
    </location>
</feature>
<feature type="compositionally biased region" description="Acidic residues" evidence="1">
    <location>
        <begin position="188"/>
        <end position="199"/>
    </location>
</feature>
<dbReference type="AlphaFoldDB" id="E4XU14"/>
<organism evidence="2">
    <name type="scientific">Oikopleura dioica</name>
    <name type="common">Tunicate</name>
    <dbReference type="NCBI Taxonomy" id="34765"/>
    <lineage>
        <taxon>Eukaryota</taxon>
        <taxon>Metazoa</taxon>
        <taxon>Chordata</taxon>
        <taxon>Tunicata</taxon>
        <taxon>Appendicularia</taxon>
        <taxon>Copelata</taxon>
        <taxon>Oikopleuridae</taxon>
        <taxon>Oikopleura</taxon>
    </lineage>
</organism>
<feature type="region of interest" description="Disordered" evidence="1">
    <location>
        <begin position="173"/>
        <end position="238"/>
    </location>
</feature>
<dbReference type="Proteomes" id="UP000001307">
    <property type="component" value="Unassembled WGS sequence"/>
</dbReference>
<protein>
    <submittedName>
        <fullName evidence="2">Uncharacterized protein</fullName>
    </submittedName>
</protein>
<dbReference type="EMBL" id="FN653169">
    <property type="protein sequence ID" value="CBY19967.1"/>
    <property type="molecule type" value="Genomic_DNA"/>
</dbReference>
<accession>E4XU14</accession>
<evidence type="ECO:0000313" key="3">
    <source>
        <dbReference type="Proteomes" id="UP000001307"/>
    </source>
</evidence>
<dbReference type="InParanoid" id="E4XU14"/>
<keyword evidence="3" id="KW-1185">Reference proteome</keyword>
<feature type="compositionally biased region" description="Basic and acidic residues" evidence="1">
    <location>
        <begin position="1"/>
        <end position="34"/>
    </location>
</feature>
<feature type="compositionally biased region" description="Acidic residues" evidence="1">
    <location>
        <begin position="263"/>
        <end position="272"/>
    </location>
</feature>
<feature type="compositionally biased region" description="Polar residues" evidence="1">
    <location>
        <begin position="202"/>
        <end position="223"/>
    </location>
</feature>
<reference evidence="2" key="1">
    <citation type="journal article" date="2010" name="Science">
        <title>Plasticity of animal genome architecture unmasked by rapid evolution of a pelagic tunicate.</title>
        <authorList>
            <person name="Denoeud F."/>
            <person name="Henriet S."/>
            <person name="Mungpakdee S."/>
            <person name="Aury J.M."/>
            <person name="Da Silva C."/>
            <person name="Brinkmann H."/>
            <person name="Mikhaleva J."/>
            <person name="Olsen L.C."/>
            <person name="Jubin C."/>
            <person name="Canestro C."/>
            <person name="Bouquet J.M."/>
            <person name="Danks G."/>
            <person name="Poulain J."/>
            <person name="Campsteijn C."/>
            <person name="Adamski M."/>
            <person name="Cross I."/>
            <person name="Yadetie F."/>
            <person name="Muffato M."/>
            <person name="Louis A."/>
            <person name="Butcher S."/>
            <person name="Tsagkogeorga G."/>
            <person name="Konrad A."/>
            <person name="Singh S."/>
            <person name="Jensen M.F."/>
            <person name="Cong E.H."/>
            <person name="Eikeseth-Otteraa H."/>
            <person name="Noel B."/>
            <person name="Anthouard V."/>
            <person name="Porcel B.M."/>
            <person name="Kachouri-Lafond R."/>
            <person name="Nishino A."/>
            <person name="Ugolini M."/>
            <person name="Chourrout P."/>
            <person name="Nishida H."/>
            <person name="Aasland R."/>
            <person name="Huzurbazar S."/>
            <person name="Westhof E."/>
            <person name="Delsuc F."/>
            <person name="Lehrach H."/>
            <person name="Reinhardt R."/>
            <person name="Weissenbach J."/>
            <person name="Roy S.W."/>
            <person name="Artiguenave F."/>
            <person name="Postlethwait J.H."/>
            <person name="Manak J.R."/>
            <person name="Thompson E.M."/>
            <person name="Jaillon O."/>
            <person name="Du Pasquier L."/>
            <person name="Boudinot P."/>
            <person name="Liberles D.A."/>
            <person name="Volff J.N."/>
            <person name="Philippe H."/>
            <person name="Lenhard B."/>
            <person name="Roest Crollius H."/>
            <person name="Wincker P."/>
            <person name="Chourrout D."/>
        </authorList>
    </citation>
    <scope>NUCLEOTIDE SEQUENCE [LARGE SCALE GENOMIC DNA]</scope>
</reference>